<keyword evidence="3" id="KW-0150">Chloroplast</keyword>
<keyword evidence="4" id="KW-0934">Plastid</keyword>
<organism evidence="16 17">
    <name type="scientific">Linum tenue</name>
    <dbReference type="NCBI Taxonomy" id="586396"/>
    <lineage>
        <taxon>Eukaryota</taxon>
        <taxon>Viridiplantae</taxon>
        <taxon>Streptophyta</taxon>
        <taxon>Embryophyta</taxon>
        <taxon>Tracheophyta</taxon>
        <taxon>Spermatophyta</taxon>
        <taxon>Magnoliopsida</taxon>
        <taxon>eudicotyledons</taxon>
        <taxon>Gunneridae</taxon>
        <taxon>Pentapetalae</taxon>
        <taxon>rosids</taxon>
        <taxon>fabids</taxon>
        <taxon>Malpighiales</taxon>
        <taxon>Linaceae</taxon>
        <taxon>Linum</taxon>
    </lineage>
</organism>
<dbReference type="InterPro" id="IPR017941">
    <property type="entry name" value="Rieske_2Fe-2S"/>
</dbReference>
<evidence type="ECO:0000256" key="1">
    <source>
        <dbReference type="ARBA" id="ARBA00004229"/>
    </source>
</evidence>
<evidence type="ECO:0000256" key="6">
    <source>
        <dbReference type="ARBA" id="ARBA00022714"/>
    </source>
</evidence>
<feature type="domain" description="Rieske" evidence="15">
    <location>
        <begin position="96"/>
        <end position="206"/>
    </location>
</feature>
<keyword evidence="6" id="KW-0001">2Fe-2S</keyword>
<evidence type="ECO:0000256" key="11">
    <source>
        <dbReference type="ARBA" id="ARBA00023004"/>
    </source>
</evidence>
<dbReference type="EMBL" id="CAMGYJ010000011">
    <property type="protein sequence ID" value="CAI0557914.1"/>
    <property type="molecule type" value="Genomic_DNA"/>
</dbReference>
<name>A0AAV0RK48_9ROSI</name>
<dbReference type="InterPro" id="IPR050584">
    <property type="entry name" value="Cholesterol_7-desaturase"/>
</dbReference>
<keyword evidence="5" id="KW-0812">Transmembrane</keyword>
<protein>
    <recommendedName>
        <fullName evidence="15">Rieske domain-containing protein</fullName>
    </recommendedName>
</protein>
<dbReference type="Pfam" id="PF08417">
    <property type="entry name" value="PaO"/>
    <property type="match status" value="1"/>
</dbReference>
<evidence type="ECO:0000256" key="4">
    <source>
        <dbReference type="ARBA" id="ARBA00022640"/>
    </source>
</evidence>
<evidence type="ECO:0000256" key="2">
    <source>
        <dbReference type="ARBA" id="ARBA00004370"/>
    </source>
</evidence>
<dbReference type="Proteomes" id="UP001154282">
    <property type="component" value="Unassembled WGS sequence"/>
</dbReference>
<dbReference type="GO" id="GO:0051537">
    <property type="term" value="F:2 iron, 2 sulfur cluster binding"/>
    <property type="evidence" value="ECO:0007669"/>
    <property type="project" value="UniProtKB-KW"/>
</dbReference>
<dbReference type="Pfam" id="PF00355">
    <property type="entry name" value="Rieske"/>
    <property type="match status" value="1"/>
</dbReference>
<evidence type="ECO:0000256" key="12">
    <source>
        <dbReference type="ARBA" id="ARBA00023014"/>
    </source>
</evidence>
<keyword evidence="11" id="KW-0408">Iron</keyword>
<feature type="compositionally biased region" description="Low complexity" evidence="14">
    <location>
        <begin position="57"/>
        <end position="73"/>
    </location>
</feature>
<evidence type="ECO:0000313" key="16">
    <source>
        <dbReference type="EMBL" id="CAI0557914.1"/>
    </source>
</evidence>
<evidence type="ECO:0000256" key="10">
    <source>
        <dbReference type="ARBA" id="ARBA00023002"/>
    </source>
</evidence>
<keyword evidence="7" id="KW-0479">Metal-binding</keyword>
<keyword evidence="10" id="KW-0560">Oxidoreductase</keyword>
<dbReference type="SUPFAM" id="SSF50022">
    <property type="entry name" value="ISP domain"/>
    <property type="match status" value="1"/>
</dbReference>
<keyword evidence="9" id="KW-1133">Transmembrane helix</keyword>
<dbReference type="Gene3D" id="2.102.10.10">
    <property type="entry name" value="Rieske [2Fe-2S] iron-sulphur domain"/>
    <property type="match status" value="1"/>
</dbReference>
<dbReference type="AlphaFoldDB" id="A0AAV0RK48"/>
<evidence type="ECO:0000256" key="3">
    <source>
        <dbReference type="ARBA" id="ARBA00022528"/>
    </source>
</evidence>
<evidence type="ECO:0000259" key="15">
    <source>
        <dbReference type="PROSITE" id="PS51296"/>
    </source>
</evidence>
<comment type="caution">
    <text evidence="16">The sequence shown here is derived from an EMBL/GenBank/DDBJ whole genome shotgun (WGS) entry which is preliminary data.</text>
</comment>
<accession>A0AAV0RK48</accession>
<dbReference type="PROSITE" id="PS51296">
    <property type="entry name" value="RIESKE"/>
    <property type="match status" value="1"/>
</dbReference>
<feature type="region of interest" description="Disordered" evidence="14">
    <location>
        <begin position="56"/>
        <end position="78"/>
    </location>
</feature>
<evidence type="ECO:0000256" key="13">
    <source>
        <dbReference type="ARBA" id="ARBA00023136"/>
    </source>
</evidence>
<sequence>MEALTISSSVLSLNFPAASPGDTHISKPKSPNFRCFPEPISSFRGRLTHRSKSKLFPSNAISSPSPPSSVSAEPSPPEIEEEVAVGEEKFDWYAQWYPVMPLCDLDKRVPHAKKVLGIDVVVWWDRNENAWKVFDDMCPHRLAPLSEGRIDQSGRLQCVYHGWCFDGSGNCKLIPQAPLDGPPVHTNKRACVAAYPTIVHHDIVWFWPNSDPQYKDIFEKKKPPFIPELDDPSFTKLMGNRDIAYGYDVLVENLMDPAHVPYAHYGLMQTRKPDVKRDREGGRPLDFVVKKLDMDGFYGKLDMGIGQFTAPCIFSLRTNPTPSEDQVNGVVASASETKKPSTQRRMALVFICIPVSPGYSRLIWAFPRNFGVWLDKIIPRWMFHVPQNLILDSDLYLLHLEERKIKEFGPTNWQKACFVPTKSDALVVGFRRWFNKYAGGEVDWRGKYSGDLPPTPPREQLLDRYWTHTVNCQSCSKAHKSLNALETILQVVAVGLVCVVAATMQGAMSTAARTGLAILATACFAASRLLAHFVHKNFRYHDYNHAFV</sequence>
<keyword evidence="17" id="KW-1185">Reference proteome</keyword>
<keyword evidence="12" id="KW-0411">Iron-sulfur</keyword>
<dbReference type="PANTHER" id="PTHR21266">
    <property type="entry name" value="IRON-SULFUR DOMAIN CONTAINING PROTEIN"/>
    <property type="match status" value="1"/>
</dbReference>
<dbReference type="GO" id="GO:0046872">
    <property type="term" value="F:metal ion binding"/>
    <property type="evidence" value="ECO:0007669"/>
    <property type="project" value="UniProtKB-KW"/>
</dbReference>
<dbReference type="SUPFAM" id="SSF55961">
    <property type="entry name" value="Bet v1-like"/>
    <property type="match status" value="1"/>
</dbReference>
<proteinExistence type="predicted"/>
<keyword evidence="13" id="KW-0472">Membrane</keyword>
<dbReference type="GO" id="GO:0016020">
    <property type="term" value="C:membrane"/>
    <property type="evidence" value="ECO:0007669"/>
    <property type="project" value="UniProtKB-SubCell"/>
</dbReference>
<evidence type="ECO:0000256" key="7">
    <source>
        <dbReference type="ARBA" id="ARBA00022723"/>
    </source>
</evidence>
<evidence type="ECO:0000313" key="17">
    <source>
        <dbReference type="Proteomes" id="UP001154282"/>
    </source>
</evidence>
<comment type="subcellular location">
    <subcellularLocation>
        <location evidence="2">Membrane</location>
    </subcellularLocation>
    <subcellularLocation>
        <location evidence="1">Plastid</location>
        <location evidence="1">Chloroplast</location>
    </subcellularLocation>
</comment>
<gene>
    <name evidence="16" type="ORF">LITE_LOCUS48540</name>
</gene>
<dbReference type="InterPro" id="IPR036922">
    <property type="entry name" value="Rieske_2Fe-2S_sf"/>
</dbReference>
<dbReference type="GO" id="GO:0010277">
    <property type="term" value="F:chlorophyllide a oxygenase activity"/>
    <property type="evidence" value="ECO:0007669"/>
    <property type="project" value="InterPro"/>
</dbReference>
<dbReference type="PANTHER" id="PTHR21266:SF32">
    <property type="entry name" value="CHOLESTEROL 7-DESATURASE NVD"/>
    <property type="match status" value="1"/>
</dbReference>
<dbReference type="CDD" id="cd03480">
    <property type="entry name" value="Rieske_RO_Alpha_PaO"/>
    <property type="match status" value="1"/>
</dbReference>
<evidence type="ECO:0000256" key="5">
    <source>
        <dbReference type="ARBA" id="ARBA00022692"/>
    </source>
</evidence>
<evidence type="ECO:0000256" key="9">
    <source>
        <dbReference type="ARBA" id="ARBA00022989"/>
    </source>
</evidence>
<dbReference type="InterPro" id="IPR013626">
    <property type="entry name" value="PaO"/>
</dbReference>
<dbReference type="Gene3D" id="3.90.380.10">
    <property type="entry name" value="Naphthalene 1,2-dioxygenase Alpha Subunit, Chain A, domain 1"/>
    <property type="match status" value="1"/>
</dbReference>
<dbReference type="GO" id="GO:0009507">
    <property type="term" value="C:chloroplast"/>
    <property type="evidence" value="ECO:0007669"/>
    <property type="project" value="UniProtKB-SubCell"/>
</dbReference>
<evidence type="ECO:0000256" key="14">
    <source>
        <dbReference type="SAM" id="MobiDB-lite"/>
    </source>
</evidence>
<reference evidence="16" key="1">
    <citation type="submission" date="2022-08" db="EMBL/GenBank/DDBJ databases">
        <authorList>
            <person name="Gutierrez-Valencia J."/>
        </authorList>
    </citation>
    <scope>NUCLEOTIDE SEQUENCE</scope>
</reference>
<evidence type="ECO:0000256" key="8">
    <source>
        <dbReference type="ARBA" id="ARBA00022946"/>
    </source>
</evidence>
<keyword evidence="8" id="KW-0809">Transit peptide</keyword>